<protein>
    <submittedName>
        <fullName evidence="2">Uncharacterized protein</fullName>
    </submittedName>
</protein>
<dbReference type="GO" id="GO:0006979">
    <property type="term" value="P:response to oxidative stress"/>
    <property type="evidence" value="ECO:0007669"/>
    <property type="project" value="InterPro"/>
</dbReference>
<dbReference type="Gene3D" id="1.10.640.10">
    <property type="entry name" value="Haem peroxidase domain superfamily, animal type"/>
    <property type="match status" value="1"/>
</dbReference>
<proteinExistence type="predicted"/>
<dbReference type="AlphaFoldDB" id="A0A087UD04"/>
<dbReference type="SUPFAM" id="SSF48113">
    <property type="entry name" value="Heme-dependent peroxidases"/>
    <property type="match status" value="1"/>
</dbReference>
<feature type="non-terminal residue" evidence="2">
    <location>
        <position position="217"/>
    </location>
</feature>
<feature type="transmembrane region" description="Helical" evidence="1">
    <location>
        <begin position="35"/>
        <end position="59"/>
    </location>
</feature>
<dbReference type="InterPro" id="IPR019791">
    <property type="entry name" value="Haem_peroxidase_animal"/>
</dbReference>
<dbReference type="InterPro" id="IPR010255">
    <property type="entry name" value="Haem_peroxidase_sf"/>
</dbReference>
<organism evidence="2 3">
    <name type="scientific">Stegodyphus mimosarum</name>
    <name type="common">African social velvet spider</name>
    <dbReference type="NCBI Taxonomy" id="407821"/>
    <lineage>
        <taxon>Eukaryota</taxon>
        <taxon>Metazoa</taxon>
        <taxon>Ecdysozoa</taxon>
        <taxon>Arthropoda</taxon>
        <taxon>Chelicerata</taxon>
        <taxon>Arachnida</taxon>
        <taxon>Araneae</taxon>
        <taxon>Araneomorphae</taxon>
        <taxon>Entelegynae</taxon>
        <taxon>Eresoidea</taxon>
        <taxon>Eresidae</taxon>
        <taxon>Stegodyphus</taxon>
    </lineage>
</organism>
<dbReference type="GO" id="GO:0004601">
    <property type="term" value="F:peroxidase activity"/>
    <property type="evidence" value="ECO:0007669"/>
    <property type="project" value="InterPro"/>
</dbReference>
<dbReference type="GO" id="GO:0020037">
    <property type="term" value="F:heme binding"/>
    <property type="evidence" value="ECO:0007669"/>
    <property type="project" value="InterPro"/>
</dbReference>
<evidence type="ECO:0000313" key="2">
    <source>
        <dbReference type="EMBL" id="KFM75243.1"/>
    </source>
</evidence>
<dbReference type="OrthoDB" id="823504at2759"/>
<dbReference type="Pfam" id="PF03098">
    <property type="entry name" value="An_peroxidase"/>
    <property type="match status" value="1"/>
</dbReference>
<keyword evidence="3" id="KW-1185">Reference proteome</keyword>
<gene>
    <name evidence="2" type="ORF">X975_04985</name>
</gene>
<sequence>MESSELCQPLLRRNHELTYYQKLKKILTTLPSEKAIRYVLILCLLLLSITMIMALHYVISSKIEETDGNTSEVVYDIYSFNGSEKERKLFLEEWEKAKSLLLEEKKILDSIYQKNEPSYNMSSLDEWQNVLRNVSRPDVSLQIQDCAFILERIKRKFKRCVSLDVIPEECKNIILPPIQCDPNKRYRNINGSCNNLANPHWGMYGASFLRHQKAHYA</sequence>
<dbReference type="Proteomes" id="UP000054359">
    <property type="component" value="Unassembled WGS sequence"/>
</dbReference>
<evidence type="ECO:0000256" key="1">
    <source>
        <dbReference type="SAM" id="Phobius"/>
    </source>
</evidence>
<keyword evidence="1" id="KW-0812">Transmembrane</keyword>
<reference evidence="2 3" key="1">
    <citation type="submission" date="2013-11" db="EMBL/GenBank/DDBJ databases">
        <title>Genome sequencing of Stegodyphus mimosarum.</title>
        <authorList>
            <person name="Bechsgaard J."/>
        </authorList>
    </citation>
    <scope>NUCLEOTIDE SEQUENCE [LARGE SCALE GENOMIC DNA]</scope>
</reference>
<evidence type="ECO:0000313" key="3">
    <source>
        <dbReference type="Proteomes" id="UP000054359"/>
    </source>
</evidence>
<dbReference type="InterPro" id="IPR037120">
    <property type="entry name" value="Haem_peroxidase_sf_animal"/>
</dbReference>
<name>A0A087UD04_STEMI</name>
<dbReference type="EMBL" id="KK119274">
    <property type="protein sequence ID" value="KFM75243.1"/>
    <property type="molecule type" value="Genomic_DNA"/>
</dbReference>
<keyword evidence="1" id="KW-1133">Transmembrane helix</keyword>
<keyword evidence="1" id="KW-0472">Membrane</keyword>
<dbReference type="PROSITE" id="PS50292">
    <property type="entry name" value="PEROXIDASE_3"/>
    <property type="match status" value="1"/>
</dbReference>
<accession>A0A087UD04</accession>